<evidence type="ECO:0000256" key="2">
    <source>
        <dbReference type="ARBA" id="ARBA00023015"/>
    </source>
</evidence>
<dbReference type="InterPro" id="IPR000847">
    <property type="entry name" value="LysR_HTH_N"/>
</dbReference>
<evidence type="ECO:0000256" key="1">
    <source>
        <dbReference type="ARBA" id="ARBA00009437"/>
    </source>
</evidence>
<dbReference type="Gene3D" id="3.40.190.290">
    <property type="match status" value="1"/>
</dbReference>
<dbReference type="InterPro" id="IPR036388">
    <property type="entry name" value="WH-like_DNA-bd_sf"/>
</dbReference>
<evidence type="ECO:0000259" key="5">
    <source>
        <dbReference type="PROSITE" id="PS50931"/>
    </source>
</evidence>
<keyword evidence="3" id="KW-0238">DNA-binding</keyword>
<dbReference type="SUPFAM" id="SSF46785">
    <property type="entry name" value="Winged helix' DNA-binding domain"/>
    <property type="match status" value="1"/>
</dbReference>
<dbReference type="Pfam" id="PF00126">
    <property type="entry name" value="HTH_1"/>
    <property type="match status" value="1"/>
</dbReference>
<keyword evidence="4" id="KW-0804">Transcription</keyword>
<dbReference type="CDD" id="cd05466">
    <property type="entry name" value="PBP2_LTTR_substrate"/>
    <property type="match status" value="1"/>
</dbReference>
<dbReference type="Gene3D" id="1.10.10.10">
    <property type="entry name" value="Winged helix-like DNA-binding domain superfamily/Winged helix DNA-binding domain"/>
    <property type="match status" value="1"/>
</dbReference>
<reference evidence="6" key="1">
    <citation type="submission" date="2021-05" db="EMBL/GenBank/DDBJ databases">
        <title>Energy efficiency and biological interactions define the core microbiome of deep oligotrophic groundwater.</title>
        <authorList>
            <person name="Mehrshad M."/>
            <person name="Lopez-Fernandez M."/>
            <person name="Bell E."/>
            <person name="Bernier-Latmani R."/>
            <person name="Bertilsson S."/>
            <person name="Dopson M."/>
        </authorList>
    </citation>
    <scope>NUCLEOTIDE SEQUENCE</scope>
    <source>
        <strain evidence="6">Modern_marine.mb.64</strain>
    </source>
</reference>
<dbReference type="FunFam" id="1.10.10.10:FF:000001">
    <property type="entry name" value="LysR family transcriptional regulator"/>
    <property type="match status" value="1"/>
</dbReference>
<comment type="similarity">
    <text evidence="1">Belongs to the LysR transcriptional regulatory family.</text>
</comment>
<dbReference type="AlphaFoldDB" id="A0A948RZI7"/>
<dbReference type="EMBL" id="JAHJDP010000092">
    <property type="protein sequence ID" value="MBU2692459.1"/>
    <property type="molecule type" value="Genomic_DNA"/>
</dbReference>
<sequence>MELQQLRTFLEVSRRGSFTAAARALHRTQPAISTQLRNLERELGQRLFHRKKSGVELTEVGRRFVRLTEDWLREMEGTIEEVRIWGTVERGHLRMGTTDVPASHWLPRHIRSFLRKHSSIKIIVNVEGSQTLVEQTLRGDVELALVTMPVGREDLIVQPIHREPLVVVAPARHPLAGKRKVKLERLVDEPLILHKPESVTRRTIEAVFRAQGLQPRISMEMSHPEPIKRLVRVGLGISVLPESLVKEDLRRGLLGRVRIQGWHLERQSGLIWPTWRPLSKIAAAWVEHLTIHLPSSVKPGR</sequence>
<dbReference type="GO" id="GO:0000976">
    <property type="term" value="F:transcription cis-regulatory region binding"/>
    <property type="evidence" value="ECO:0007669"/>
    <property type="project" value="TreeGrafter"/>
</dbReference>
<dbReference type="Pfam" id="PF03466">
    <property type="entry name" value="LysR_substrate"/>
    <property type="match status" value="1"/>
</dbReference>
<evidence type="ECO:0000256" key="4">
    <source>
        <dbReference type="ARBA" id="ARBA00023163"/>
    </source>
</evidence>
<dbReference type="SUPFAM" id="SSF53850">
    <property type="entry name" value="Periplasmic binding protein-like II"/>
    <property type="match status" value="1"/>
</dbReference>
<dbReference type="InterPro" id="IPR005119">
    <property type="entry name" value="LysR_subst-bd"/>
</dbReference>
<dbReference type="PRINTS" id="PR00039">
    <property type="entry name" value="HTHLYSR"/>
</dbReference>
<protein>
    <submittedName>
        <fullName evidence="6">LysR family transcriptional regulator</fullName>
    </submittedName>
</protein>
<evidence type="ECO:0000313" key="7">
    <source>
        <dbReference type="Proteomes" id="UP000777784"/>
    </source>
</evidence>
<dbReference type="Proteomes" id="UP000777784">
    <property type="component" value="Unassembled WGS sequence"/>
</dbReference>
<keyword evidence="2" id="KW-0805">Transcription regulation</keyword>
<evidence type="ECO:0000313" key="6">
    <source>
        <dbReference type="EMBL" id="MBU2692459.1"/>
    </source>
</evidence>
<feature type="domain" description="HTH lysR-type" evidence="5">
    <location>
        <begin position="1"/>
        <end position="58"/>
    </location>
</feature>
<dbReference type="InterPro" id="IPR036390">
    <property type="entry name" value="WH_DNA-bd_sf"/>
</dbReference>
<accession>A0A948RZI7</accession>
<proteinExistence type="inferred from homology"/>
<name>A0A948RZI7_UNCEI</name>
<dbReference type="PROSITE" id="PS50931">
    <property type="entry name" value="HTH_LYSR"/>
    <property type="match status" value="1"/>
</dbReference>
<dbReference type="PANTHER" id="PTHR30126:SF40">
    <property type="entry name" value="HTH-TYPE TRANSCRIPTIONAL REGULATOR GLTR"/>
    <property type="match status" value="1"/>
</dbReference>
<organism evidence="6 7">
    <name type="scientific">Eiseniibacteriota bacterium</name>
    <dbReference type="NCBI Taxonomy" id="2212470"/>
    <lineage>
        <taxon>Bacteria</taxon>
        <taxon>Candidatus Eiseniibacteriota</taxon>
    </lineage>
</organism>
<comment type="caution">
    <text evidence="6">The sequence shown here is derived from an EMBL/GenBank/DDBJ whole genome shotgun (WGS) entry which is preliminary data.</text>
</comment>
<gene>
    <name evidence="6" type="ORF">KJ970_16175</name>
</gene>
<dbReference type="PANTHER" id="PTHR30126">
    <property type="entry name" value="HTH-TYPE TRANSCRIPTIONAL REGULATOR"/>
    <property type="match status" value="1"/>
</dbReference>
<evidence type="ECO:0000256" key="3">
    <source>
        <dbReference type="ARBA" id="ARBA00023125"/>
    </source>
</evidence>
<dbReference type="GO" id="GO:0003700">
    <property type="term" value="F:DNA-binding transcription factor activity"/>
    <property type="evidence" value="ECO:0007669"/>
    <property type="project" value="InterPro"/>
</dbReference>